<dbReference type="InterPro" id="IPR025110">
    <property type="entry name" value="AMP-bd_C"/>
</dbReference>
<gene>
    <name evidence="4" type="ORF">POTOM_051778</name>
</gene>
<evidence type="ECO:0000313" key="4">
    <source>
        <dbReference type="EMBL" id="KAG6745134.1"/>
    </source>
</evidence>
<name>A0A8X8CA14_POPTO</name>
<keyword evidence="2" id="KW-0436">Ligase</keyword>
<dbReference type="EMBL" id="JAAWWB010000031">
    <property type="protein sequence ID" value="KAG6745134.1"/>
    <property type="molecule type" value="Genomic_DNA"/>
</dbReference>
<evidence type="ECO:0000259" key="3">
    <source>
        <dbReference type="Pfam" id="PF13193"/>
    </source>
</evidence>
<evidence type="ECO:0000313" key="5">
    <source>
        <dbReference type="Proteomes" id="UP000886885"/>
    </source>
</evidence>
<dbReference type="PANTHER" id="PTHR24096">
    <property type="entry name" value="LONG-CHAIN-FATTY-ACID--COA LIGASE"/>
    <property type="match status" value="1"/>
</dbReference>
<dbReference type="OrthoDB" id="10253869at2759"/>
<feature type="domain" description="AMP-binding enzyme C-terminal" evidence="3">
    <location>
        <begin position="26"/>
        <end position="82"/>
    </location>
</feature>
<reference evidence="4" key="1">
    <citation type="journal article" date="2020" name="bioRxiv">
        <title>Hybrid origin of Populus tomentosa Carr. identified through genome sequencing and phylogenomic analysis.</title>
        <authorList>
            <person name="An X."/>
            <person name="Gao K."/>
            <person name="Chen Z."/>
            <person name="Li J."/>
            <person name="Yang X."/>
            <person name="Yang X."/>
            <person name="Zhou J."/>
            <person name="Guo T."/>
            <person name="Zhao T."/>
            <person name="Huang S."/>
            <person name="Miao D."/>
            <person name="Khan W.U."/>
            <person name="Rao P."/>
            <person name="Ye M."/>
            <person name="Lei B."/>
            <person name="Liao W."/>
            <person name="Wang J."/>
            <person name="Ji L."/>
            <person name="Li Y."/>
            <person name="Guo B."/>
            <person name="Mustafa N.S."/>
            <person name="Li S."/>
            <person name="Yun Q."/>
            <person name="Keller S.R."/>
            <person name="Mao J."/>
            <person name="Zhang R."/>
            <person name="Strauss S.H."/>
        </authorList>
    </citation>
    <scope>NUCLEOTIDE SEQUENCE</scope>
    <source>
        <strain evidence="4">GM15</strain>
        <tissue evidence="4">Leaf</tissue>
    </source>
</reference>
<comment type="caution">
    <text evidence="4">The sequence shown here is derived from an EMBL/GenBank/DDBJ whole genome shotgun (WGS) entry which is preliminary data.</text>
</comment>
<proteinExistence type="inferred from homology"/>
<dbReference type="AlphaFoldDB" id="A0A8X8CA14"/>
<accession>A0A8X8CA14</accession>
<dbReference type="Proteomes" id="UP000886885">
    <property type="component" value="Chromosome 16A"/>
</dbReference>
<protein>
    <recommendedName>
        <fullName evidence="3">AMP-binding enzyme C-terminal domain-containing protein</fullName>
    </recommendedName>
</protein>
<organism evidence="4 5">
    <name type="scientific">Populus tomentosa</name>
    <name type="common">Chinese white poplar</name>
    <dbReference type="NCBI Taxonomy" id="118781"/>
    <lineage>
        <taxon>Eukaryota</taxon>
        <taxon>Viridiplantae</taxon>
        <taxon>Streptophyta</taxon>
        <taxon>Embryophyta</taxon>
        <taxon>Tracheophyta</taxon>
        <taxon>Spermatophyta</taxon>
        <taxon>Magnoliopsida</taxon>
        <taxon>eudicotyledons</taxon>
        <taxon>Gunneridae</taxon>
        <taxon>Pentapetalae</taxon>
        <taxon>rosids</taxon>
        <taxon>fabids</taxon>
        <taxon>Malpighiales</taxon>
        <taxon>Salicaceae</taxon>
        <taxon>Saliceae</taxon>
        <taxon>Populus</taxon>
    </lineage>
</organism>
<comment type="similarity">
    <text evidence="1">Belongs to the ATP-dependent AMP-binding enzyme family.</text>
</comment>
<dbReference type="Pfam" id="PF13193">
    <property type="entry name" value="AMP-binding_C"/>
    <property type="match status" value="1"/>
</dbReference>
<dbReference type="GO" id="GO:0016405">
    <property type="term" value="F:CoA-ligase activity"/>
    <property type="evidence" value="ECO:0007669"/>
    <property type="project" value="TreeGrafter"/>
</dbReference>
<evidence type="ECO:0000256" key="1">
    <source>
        <dbReference type="ARBA" id="ARBA00006432"/>
    </source>
</evidence>
<keyword evidence="5" id="KW-1185">Reference proteome</keyword>
<evidence type="ECO:0000256" key="2">
    <source>
        <dbReference type="ARBA" id="ARBA00022598"/>
    </source>
</evidence>
<dbReference type="PANTHER" id="PTHR24096:SF425">
    <property type="entry name" value="4-COUMARATE--COA LIGASE-LIKE 7"/>
    <property type="match status" value="1"/>
</dbReference>
<sequence>MNAVVAPADLEGCCCHSGMICYCRFPDAKAGEIPIAYVVRSTNSLLTEEDVQKFIAKQVAPFKRLRRVVTFINNVPKPASAKILRRELIEKVWSKMVKCTNANQQIMSLDKRDAQVSCLWLLPSTLHSGGM</sequence>